<dbReference type="AlphaFoldDB" id="A0A1N7SRX4"/>
<dbReference type="Proteomes" id="UP000195569">
    <property type="component" value="Unassembled WGS sequence"/>
</dbReference>
<name>A0A1N7SRX4_9BURK</name>
<organism evidence="2 3">
    <name type="scientific">Paraburkholderia piptadeniae</name>
    <dbReference type="NCBI Taxonomy" id="1701573"/>
    <lineage>
        <taxon>Bacteria</taxon>
        <taxon>Pseudomonadati</taxon>
        <taxon>Pseudomonadota</taxon>
        <taxon>Betaproteobacteria</taxon>
        <taxon>Burkholderiales</taxon>
        <taxon>Burkholderiaceae</taxon>
        <taxon>Paraburkholderia</taxon>
    </lineage>
</organism>
<evidence type="ECO:0000313" key="2">
    <source>
        <dbReference type="EMBL" id="SIT50214.1"/>
    </source>
</evidence>
<reference evidence="2" key="1">
    <citation type="submission" date="2016-12" db="EMBL/GenBank/DDBJ databases">
        <authorList>
            <person name="Moulin L."/>
        </authorList>
    </citation>
    <scope>NUCLEOTIDE SEQUENCE [LARGE SCALE GENOMIC DNA]</scope>
    <source>
        <strain evidence="2">STM 7183</strain>
    </source>
</reference>
<evidence type="ECO:0000256" key="1">
    <source>
        <dbReference type="SAM" id="MobiDB-lite"/>
    </source>
</evidence>
<evidence type="ECO:0000313" key="3">
    <source>
        <dbReference type="Proteomes" id="UP000195569"/>
    </source>
</evidence>
<proteinExistence type="predicted"/>
<gene>
    <name evidence="2" type="ORF">BN2476_750157</name>
</gene>
<feature type="region of interest" description="Disordered" evidence="1">
    <location>
        <begin position="1"/>
        <end position="28"/>
    </location>
</feature>
<keyword evidence="3" id="KW-1185">Reference proteome</keyword>
<comment type="caution">
    <text evidence="2">The sequence shown here is derived from an EMBL/GenBank/DDBJ whole genome shotgun (WGS) entry which is preliminary data.</text>
</comment>
<protein>
    <submittedName>
        <fullName evidence="2">Uncharacterized protein</fullName>
    </submittedName>
</protein>
<sequence>MQHVGNDGSREGEHEVGGFSGEHVTPGSRLMACERIDVRQSGASQTEAIDEVDRFKTKRKPTTVRKRTIGACG</sequence>
<accession>A0A1N7SRX4</accession>
<dbReference type="EMBL" id="CYGY02000075">
    <property type="protein sequence ID" value="SIT50214.1"/>
    <property type="molecule type" value="Genomic_DNA"/>
</dbReference>